<gene>
    <name evidence="9 11" type="primary">dapF</name>
    <name evidence="11" type="ORF">H9894_02135</name>
</gene>
<reference evidence="11" key="2">
    <citation type="submission" date="2021-04" db="EMBL/GenBank/DDBJ databases">
        <authorList>
            <person name="Gilroy R."/>
        </authorList>
    </citation>
    <scope>NUCLEOTIDE SEQUENCE</scope>
    <source>
        <strain evidence="11">ChiHecec2B26-446</strain>
    </source>
</reference>
<comment type="caution">
    <text evidence="11">The sequence shown here is derived from an EMBL/GenBank/DDBJ whole genome shotgun (WGS) entry which is preliminary data.</text>
</comment>
<dbReference type="InterPro" id="IPR001653">
    <property type="entry name" value="DAP_epimerase_DapF"/>
</dbReference>
<feature type="active site" description="Proton donor" evidence="9">
    <location>
        <position position="75"/>
    </location>
</feature>
<reference evidence="11" key="1">
    <citation type="journal article" date="2021" name="PeerJ">
        <title>Extensive microbial diversity within the chicken gut microbiome revealed by metagenomics and culture.</title>
        <authorList>
            <person name="Gilroy R."/>
            <person name="Ravi A."/>
            <person name="Getino M."/>
            <person name="Pursley I."/>
            <person name="Horton D.L."/>
            <person name="Alikhan N.F."/>
            <person name="Baker D."/>
            <person name="Gharbi K."/>
            <person name="Hall N."/>
            <person name="Watson M."/>
            <person name="Adriaenssens E.M."/>
            <person name="Foster-Nyarko E."/>
            <person name="Jarju S."/>
            <person name="Secka A."/>
            <person name="Antonio M."/>
            <person name="Oren A."/>
            <person name="Chaudhuri R.R."/>
            <person name="La Ragione R."/>
            <person name="Hildebrand F."/>
            <person name="Pallen M.J."/>
        </authorList>
    </citation>
    <scope>NUCLEOTIDE SEQUENCE</scope>
    <source>
        <strain evidence="11">ChiHecec2B26-446</strain>
    </source>
</reference>
<feature type="binding site" evidence="9">
    <location>
        <position position="66"/>
    </location>
    <ligand>
        <name>substrate</name>
    </ligand>
</feature>
<evidence type="ECO:0000256" key="7">
    <source>
        <dbReference type="ARBA" id="ARBA00023235"/>
    </source>
</evidence>
<feature type="site" description="Could be important to modulate the pK values of the two catalytic cysteine residues" evidence="9">
    <location>
        <position position="171"/>
    </location>
</feature>
<feature type="binding site" evidence="9">
    <location>
        <begin position="234"/>
        <end position="235"/>
    </location>
    <ligand>
        <name>substrate</name>
    </ligand>
</feature>
<evidence type="ECO:0000256" key="2">
    <source>
        <dbReference type="ARBA" id="ARBA00010219"/>
    </source>
</evidence>
<dbReference type="Gene3D" id="3.10.310.10">
    <property type="entry name" value="Diaminopimelate Epimerase, Chain A, domain 1"/>
    <property type="match status" value="2"/>
</dbReference>
<feature type="active site" description="Proton acceptor" evidence="9">
    <location>
        <position position="233"/>
    </location>
</feature>
<dbReference type="GO" id="GO:0008837">
    <property type="term" value="F:diaminopimelate epimerase activity"/>
    <property type="evidence" value="ECO:0007669"/>
    <property type="project" value="UniProtKB-UniRule"/>
</dbReference>
<keyword evidence="7 9" id="KW-0413">Isomerase</keyword>
<dbReference type="GO" id="GO:0005829">
    <property type="term" value="C:cytosol"/>
    <property type="evidence" value="ECO:0007669"/>
    <property type="project" value="TreeGrafter"/>
</dbReference>
<keyword evidence="4 9" id="KW-0963">Cytoplasm</keyword>
<dbReference type="HAMAP" id="MF_00197">
    <property type="entry name" value="DAP_epimerase"/>
    <property type="match status" value="1"/>
</dbReference>
<dbReference type="NCBIfam" id="TIGR00652">
    <property type="entry name" value="DapF"/>
    <property type="match status" value="1"/>
</dbReference>
<evidence type="ECO:0000256" key="8">
    <source>
        <dbReference type="ARBA" id="ARBA00051712"/>
    </source>
</evidence>
<evidence type="ECO:0000256" key="6">
    <source>
        <dbReference type="ARBA" id="ARBA00023154"/>
    </source>
</evidence>
<dbReference type="InterPro" id="IPR018510">
    <property type="entry name" value="DAP_epimerase_AS"/>
</dbReference>
<comment type="catalytic activity">
    <reaction evidence="8 9">
        <text>(2S,6S)-2,6-diaminopimelate = meso-2,6-diaminopimelate</text>
        <dbReference type="Rhea" id="RHEA:15393"/>
        <dbReference type="ChEBI" id="CHEBI:57609"/>
        <dbReference type="ChEBI" id="CHEBI:57791"/>
        <dbReference type="EC" id="5.1.1.7"/>
    </reaction>
</comment>
<dbReference type="PANTHER" id="PTHR31689:SF0">
    <property type="entry name" value="DIAMINOPIMELATE EPIMERASE"/>
    <property type="match status" value="1"/>
</dbReference>
<sequence>MTQTLRFTKMQGCGNDYVYINAFNEHVGDPSALARRVSDRHFGIGSDGLVLIGPSTVADVRMRMFNPDGTEAQMCGNAIRCVARYVYEHGLVRERVIRIETGAGVKVARLLADEGRVSGATIDMGEPVLEACDIPLKVEAGMDARAPYISKPLEILGRTYLVTAVSMGNPHCVVFLGPEDPALDDLNLAEIGPVFEHAELFPERVNTEFVRVDSVSAVSMRVWERGTGETMACGTGACATVVACVCNRLTDRTVDVHLRGGVLRINWNEHDNHLYMTGPAVPVFEGSLFL</sequence>
<feature type="binding site" evidence="9">
    <location>
        <position position="169"/>
    </location>
    <ligand>
        <name>substrate</name>
    </ligand>
</feature>
<keyword evidence="6 9" id="KW-0457">Lysine biosynthesis</keyword>
<dbReference type="Pfam" id="PF01678">
    <property type="entry name" value="DAP_epimerase"/>
    <property type="match status" value="2"/>
</dbReference>
<dbReference type="Proteomes" id="UP000886752">
    <property type="component" value="Unassembled WGS sequence"/>
</dbReference>
<evidence type="ECO:0000313" key="11">
    <source>
        <dbReference type="EMBL" id="HIV99975.1"/>
    </source>
</evidence>
<name>A0A9D1TQ04_9BACT</name>
<dbReference type="GO" id="GO:0009089">
    <property type="term" value="P:lysine biosynthetic process via diaminopimelate"/>
    <property type="evidence" value="ECO:0007669"/>
    <property type="project" value="UniProtKB-UniRule"/>
</dbReference>
<comment type="similarity">
    <text evidence="2 9">Belongs to the diaminopimelate epimerase family.</text>
</comment>
<evidence type="ECO:0000256" key="10">
    <source>
        <dbReference type="PROSITE-ProRule" id="PRU10125"/>
    </source>
</evidence>
<feature type="binding site" evidence="9">
    <location>
        <begin position="224"/>
        <end position="225"/>
    </location>
    <ligand>
        <name>substrate</name>
    </ligand>
</feature>
<evidence type="ECO:0000313" key="12">
    <source>
        <dbReference type="Proteomes" id="UP000886752"/>
    </source>
</evidence>
<evidence type="ECO:0000256" key="9">
    <source>
        <dbReference type="HAMAP-Rule" id="MF_00197"/>
    </source>
</evidence>
<comment type="subunit">
    <text evidence="9">Homodimer.</text>
</comment>
<dbReference type="EMBL" id="DXHV01000025">
    <property type="protein sequence ID" value="HIV99975.1"/>
    <property type="molecule type" value="Genomic_DNA"/>
</dbReference>
<organism evidence="11 12">
    <name type="scientific">Candidatus Desulfovibrio intestinipullorum</name>
    <dbReference type="NCBI Taxonomy" id="2838536"/>
    <lineage>
        <taxon>Bacteria</taxon>
        <taxon>Pseudomonadati</taxon>
        <taxon>Thermodesulfobacteriota</taxon>
        <taxon>Desulfovibrionia</taxon>
        <taxon>Desulfovibrionales</taxon>
        <taxon>Desulfovibrionaceae</taxon>
        <taxon>Desulfovibrio</taxon>
    </lineage>
</organism>
<evidence type="ECO:0000256" key="3">
    <source>
        <dbReference type="ARBA" id="ARBA00013080"/>
    </source>
</evidence>
<dbReference type="EC" id="5.1.1.7" evidence="3 9"/>
<dbReference type="PANTHER" id="PTHR31689">
    <property type="entry name" value="DIAMINOPIMELATE EPIMERASE, CHLOROPLASTIC"/>
    <property type="match status" value="1"/>
</dbReference>
<feature type="site" description="Could be important to modulate the pK values of the two catalytic cysteine residues" evidence="9">
    <location>
        <position position="224"/>
    </location>
</feature>
<protein>
    <recommendedName>
        <fullName evidence="3 9">Diaminopimelate epimerase</fullName>
        <shortName evidence="9">DAP epimerase</shortName>
        <ecNumber evidence="3 9">5.1.1.7</ecNumber>
    </recommendedName>
    <alternativeName>
        <fullName evidence="9">PLP-independent amino acid racemase</fullName>
    </alternativeName>
</protein>
<feature type="binding site" evidence="9">
    <location>
        <begin position="76"/>
        <end position="77"/>
    </location>
    <ligand>
        <name>substrate</name>
    </ligand>
</feature>
<comment type="pathway">
    <text evidence="1 9">Amino-acid biosynthesis; L-lysine biosynthesis via DAP pathway; DL-2,6-diaminopimelate from LL-2,6-diaminopimelate: step 1/1.</text>
</comment>
<comment type="function">
    <text evidence="9">Catalyzes the stereoinversion of LL-2,6-diaminopimelate (L,L-DAP) to meso-diaminopimelate (meso-DAP), a precursor of L-lysine and an essential component of the bacterial peptidoglycan.</text>
</comment>
<evidence type="ECO:0000256" key="1">
    <source>
        <dbReference type="ARBA" id="ARBA00005196"/>
    </source>
</evidence>
<evidence type="ECO:0000256" key="5">
    <source>
        <dbReference type="ARBA" id="ARBA00022605"/>
    </source>
</evidence>
<dbReference type="PROSITE" id="PS01326">
    <property type="entry name" value="DAP_EPIMERASE"/>
    <property type="match status" value="1"/>
</dbReference>
<dbReference type="SUPFAM" id="SSF54506">
    <property type="entry name" value="Diaminopimelate epimerase-like"/>
    <property type="match status" value="1"/>
</dbReference>
<proteinExistence type="inferred from homology"/>
<dbReference type="AlphaFoldDB" id="A0A9D1TQ04"/>
<evidence type="ECO:0000256" key="4">
    <source>
        <dbReference type="ARBA" id="ARBA00022490"/>
    </source>
</evidence>
<comment type="caution">
    <text evidence="9">Lacks conserved residue(s) required for the propagation of feature annotation.</text>
</comment>
<dbReference type="FunFam" id="3.10.310.10:FF:000001">
    <property type="entry name" value="Diaminopimelate epimerase"/>
    <property type="match status" value="1"/>
</dbReference>
<feature type="binding site" evidence="9">
    <location>
        <position position="206"/>
    </location>
    <ligand>
        <name>substrate</name>
    </ligand>
</feature>
<comment type="subcellular location">
    <subcellularLocation>
        <location evidence="9">Cytoplasm</location>
    </subcellularLocation>
</comment>
<feature type="active site" evidence="10">
    <location>
        <position position="75"/>
    </location>
</feature>
<accession>A0A9D1TQ04</accession>
<feature type="binding site" evidence="9">
    <location>
        <position position="15"/>
    </location>
    <ligand>
        <name>substrate</name>
    </ligand>
</feature>
<keyword evidence="5 9" id="KW-0028">Amino-acid biosynthesis</keyword>